<dbReference type="EMBL" id="LR743589">
    <property type="protein sequence ID" value="CAA2616619.1"/>
    <property type="molecule type" value="Genomic_DNA"/>
</dbReference>
<dbReference type="AlphaFoldDB" id="A0A7I8IES6"/>
<gene>
    <name evidence="2" type="ORF">SI7747_02002837</name>
    <name evidence="3" type="ORF">SI8410_02003062</name>
</gene>
<protein>
    <submittedName>
        <fullName evidence="2">Uncharacterized protein</fullName>
    </submittedName>
</protein>
<dbReference type="PANTHER" id="PTHR35463">
    <property type="entry name" value="TRANSMEMBRANE PROTEIN"/>
    <property type="match status" value="1"/>
</dbReference>
<organism evidence="2">
    <name type="scientific">Spirodela intermedia</name>
    <name type="common">Intermediate duckweed</name>
    <dbReference type="NCBI Taxonomy" id="51605"/>
    <lineage>
        <taxon>Eukaryota</taxon>
        <taxon>Viridiplantae</taxon>
        <taxon>Streptophyta</taxon>
        <taxon>Embryophyta</taxon>
        <taxon>Tracheophyta</taxon>
        <taxon>Spermatophyta</taxon>
        <taxon>Magnoliopsida</taxon>
        <taxon>Liliopsida</taxon>
        <taxon>Araceae</taxon>
        <taxon>Lemnoideae</taxon>
        <taxon>Spirodela</taxon>
    </lineage>
</organism>
<evidence type="ECO:0000313" key="2">
    <source>
        <dbReference type="EMBL" id="CAA2616619.1"/>
    </source>
</evidence>
<sequence>MAVDSRSGRERGALSGLSSSSLLFLLLLAGSLLIPVATVAVGSEDGRRQEPNAAERAMGVGVATTGGAWEAFWSWVRPGVMKLRPLTRAEIPRSRSATMKEAATRSFQAGKLAAEESAKSAACAAEAAVEKASEKVKRAARAASSAIAGGEVEGDL</sequence>
<dbReference type="Proteomes" id="UP000663760">
    <property type="component" value="Chromosome 2"/>
</dbReference>
<proteinExistence type="predicted"/>
<feature type="chain" id="PRO_5045019918" evidence="1">
    <location>
        <begin position="39"/>
        <end position="156"/>
    </location>
</feature>
<dbReference type="EMBL" id="LR746265">
    <property type="protein sequence ID" value="CAA7391847.1"/>
    <property type="molecule type" value="Genomic_DNA"/>
</dbReference>
<keyword evidence="1" id="KW-0732">Signal</keyword>
<dbReference type="PANTHER" id="PTHR35463:SF10">
    <property type="entry name" value="TRANSMEMBRANE PROTEIN"/>
    <property type="match status" value="1"/>
</dbReference>
<reference evidence="2" key="1">
    <citation type="submission" date="2019-12" db="EMBL/GenBank/DDBJ databases">
        <authorList>
            <person name="Scholz U."/>
            <person name="Mascher M."/>
            <person name="Fiebig A."/>
        </authorList>
    </citation>
    <scope>NUCLEOTIDE SEQUENCE</scope>
</reference>
<evidence type="ECO:0000313" key="3">
    <source>
        <dbReference type="EMBL" id="CAA7391847.1"/>
    </source>
</evidence>
<name>A0A7I8IES6_SPIIN</name>
<evidence type="ECO:0000256" key="1">
    <source>
        <dbReference type="SAM" id="SignalP"/>
    </source>
</evidence>
<keyword evidence="4" id="KW-1185">Reference proteome</keyword>
<evidence type="ECO:0000313" key="4">
    <source>
        <dbReference type="Proteomes" id="UP000663760"/>
    </source>
</evidence>
<accession>A0A7I8IES6</accession>
<feature type="signal peptide" evidence="1">
    <location>
        <begin position="1"/>
        <end position="38"/>
    </location>
</feature>